<comment type="cofactor">
    <cofactor evidence="4">
        <name>Fe(2+)</name>
        <dbReference type="ChEBI" id="CHEBI:29033"/>
    </cofactor>
</comment>
<dbReference type="Proteomes" id="UP000472262">
    <property type="component" value="Unassembled WGS sequence"/>
</dbReference>
<dbReference type="InterPro" id="IPR001714">
    <property type="entry name" value="Pept_M24_MAP"/>
</dbReference>
<dbReference type="GO" id="GO:0046872">
    <property type="term" value="F:metal ion binding"/>
    <property type="evidence" value="ECO:0007669"/>
    <property type="project" value="UniProtKB-KW"/>
</dbReference>
<dbReference type="PANTHER" id="PTHR45777">
    <property type="entry name" value="METHIONINE AMINOPEPTIDASE 2"/>
    <property type="match status" value="1"/>
</dbReference>
<evidence type="ECO:0000256" key="3">
    <source>
        <dbReference type="ARBA" id="ARBA00001941"/>
    </source>
</evidence>
<organism evidence="10 11">
    <name type="scientific">Sinocyclocheilus grahami</name>
    <name type="common">Dianchi golden-line fish</name>
    <name type="synonym">Barbus grahami</name>
    <dbReference type="NCBI Taxonomy" id="75366"/>
    <lineage>
        <taxon>Eukaryota</taxon>
        <taxon>Metazoa</taxon>
        <taxon>Chordata</taxon>
        <taxon>Craniata</taxon>
        <taxon>Vertebrata</taxon>
        <taxon>Euteleostomi</taxon>
        <taxon>Actinopterygii</taxon>
        <taxon>Neopterygii</taxon>
        <taxon>Teleostei</taxon>
        <taxon>Ostariophysi</taxon>
        <taxon>Cypriniformes</taxon>
        <taxon>Cyprinidae</taxon>
        <taxon>Cyprininae</taxon>
        <taxon>Sinocyclocheilus</taxon>
    </lineage>
</organism>
<dbReference type="InterPro" id="IPR036005">
    <property type="entry name" value="Creatinase/aminopeptidase-like"/>
</dbReference>
<comment type="cofactor">
    <cofactor evidence="2">
        <name>Mn(2+)</name>
        <dbReference type="ChEBI" id="CHEBI:29035"/>
    </cofactor>
</comment>
<dbReference type="GO" id="GO:0006508">
    <property type="term" value="P:proteolysis"/>
    <property type="evidence" value="ECO:0007669"/>
    <property type="project" value="UniProtKB-KW"/>
</dbReference>
<dbReference type="GO" id="GO:0008235">
    <property type="term" value="F:metalloexopeptidase activity"/>
    <property type="evidence" value="ECO:0007669"/>
    <property type="project" value="TreeGrafter"/>
</dbReference>
<keyword evidence="5" id="KW-0031">Aminopeptidase</keyword>
<reference evidence="10" key="2">
    <citation type="submission" date="2025-09" db="UniProtKB">
        <authorList>
            <consortium name="Ensembl"/>
        </authorList>
    </citation>
    <scope>IDENTIFICATION</scope>
</reference>
<dbReference type="GO" id="GO:0005737">
    <property type="term" value="C:cytoplasm"/>
    <property type="evidence" value="ECO:0007669"/>
    <property type="project" value="TreeGrafter"/>
</dbReference>
<dbReference type="Pfam" id="PF00557">
    <property type="entry name" value="Peptidase_M24"/>
    <property type="match status" value="1"/>
</dbReference>
<proteinExistence type="predicted"/>
<evidence type="ECO:0000256" key="4">
    <source>
        <dbReference type="ARBA" id="ARBA00001954"/>
    </source>
</evidence>
<evidence type="ECO:0000256" key="5">
    <source>
        <dbReference type="ARBA" id="ARBA00022438"/>
    </source>
</evidence>
<evidence type="ECO:0000256" key="7">
    <source>
        <dbReference type="ARBA" id="ARBA00022723"/>
    </source>
</evidence>
<feature type="domain" description="Peptidase M24" evidence="9">
    <location>
        <begin position="17"/>
        <end position="133"/>
    </location>
</feature>
<comment type="catalytic activity">
    <reaction evidence="1">
        <text>Release of N-terminal amino acids, preferentially methionine, from peptides and arylamides.</text>
        <dbReference type="EC" id="3.4.11.18"/>
    </reaction>
</comment>
<dbReference type="InterPro" id="IPR000994">
    <property type="entry name" value="Pept_M24"/>
</dbReference>
<dbReference type="Gene3D" id="3.90.230.10">
    <property type="entry name" value="Creatinase/methionine aminopeptidase superfamily"/>
    <property type="match status" value="1"/>
</dbReference>
<keyword evidence="6" id="KW-0645">Protease</keyword>
<comment type="cofactor">
    <cofactor evidence="3">
        <name>Co(2+)</name>
        <dbReference type="ChEBI" id="CHEBI:48828"/>
    </cofactor>
</comment>
<evidence type="ECO:0000256" key="8">
    <source>
        <dbReference type="ARBA" id="ARBA00022801"/>
    </source>
</evidence>
<reference evidence="10" key="1">
    <citation type="submission" date="2025-08" db="UniProtKB">
        <authorList>
            <consortium name="Ensembl"/>
        </authorList>
    </citation>
    <scope>IDENTIFICATION</scope>
</reference>
<evidence type="ECO:0000313" key="11">
    <source>
        <dbReference type="Proteomes" id="UP000472262"/>
    </source>
</evidence>
<dbReference type="GO" id="GO:0004239">
    <property type="term" value="F:initiator methionyl aminopeptidase activity"/>
    <property type="evidence" value="ECO:0007669"/>
    <property type="project" value="UniProtKB-EC"/>
</dbReference>
<evidence type="ECO:0000259" key="9">
    <source>
        <dbReference type="Pfam" id="PF00557"/>
    </source>
</evidence>
<evidence type="ECO:0000256" key="2">
    <source>
        <dbReference type="ARBA" id="ARBA00001936"/>
    </source>
</evidence>
<keyword evidence="7" id="KW-0479">Metal-binding</keyword>
<keyword evidence="8" id="KW-0378">Hydrolase</keyword>
<dbReference type="OMA" id="LCKICEN"/>
<evidence type="ECO:0000256" key="6">
    <source>
        <dbReference type="ARBA" id="ARBA00022670"/>
    </source>
</evidence>
<evidence type="ECO:0000313" key="10">
    <source>
        <dbReference type="Ensembl" id="ENSSGRP00000109965.1"/>
    </source>
</evidence>
<sequence length="184" mass="20789">GFMVYSRFLLNKNVLCVLGRIIDCAFTVTFNPKYDRLLEAVRDATNTGIKCAGIDVRLCDVGESIQEVMESYEVEIDGKTYQVKPIRNLNGHSIGQYRIHAGKTVPIVKGGEATRMEEGEVYAIETFGSTGKGVVHDDMDCSHYMKNFDVGHVPIRHLQNSFRFRNDLCKICENCSQELKTFTH</sequence>
<dbReference type="InParanoid" id="A0A672T594"/>
<dbReference type="SUPFAM" id="SSF55920">
    <property type="entry name" value="Creatinase/aminopeptidase"/>
    <property type="match status" value="1"/>
</dbReference>
<protein>
    <submittedName>
        <fullName evidence="10">Methionyl aminopeptidase 2</fullName>
    </submittedName>
</protein>
<evidence type="ECO:0000256" key="1">
    <source>
        <dbReference type="ARBA" id="ARBA00000294"/>
    </source>
</evidence>
<dbReference type="PRINTS" id="PR00599">
    <property type="entry name" value="MAPEPTIDASE"/>
</dbReference>
<name>A0A672T594_SINGR</name>
<dbReference type="AlphaFoldDB" id="A0A672T594"/>
<dbReference type="InterPro" id="IPR050247">
    <property type="entry name" value="Met_Aminopeptidase_Type2"/>
</dbReference>
<keyword evidence="11" id="KW-1185">Reference proteome</keyword>
<dbReference type="PANTHER" id="PTHR45777:SF2">
    <property type="entry name" value="METHIONINE AMINOPEPTIDASE 2"/>
    <property type="match status" value="1"/>
</dbReference>
<dbReference type="Ensembl" id="ENSSGRT00000116823.1">
    <property type="protein sequence ID" value="ENSSGRP00000109965.1"/>
    <property type="gene ID" value="ENSSGRG00000054137.1"/>
</dbReference>
<accession>A0A672T594</accession>